<comment type="caution">
    <text evidence="1">The sequence shown here is derived from an EMBL/GenBank/DDBJ whole genome shotgun (WGS) entry which is preliminary data.</text>
</comment>
<evidence type="ECO:0000313" key="2">
    <source>
        <dbReference type="Proteomes" id="UP001239111"/>
    </source>
</evidence>
<organism evidence="1 2">
    <name type="scientific">Eretmocerus hayati</name>
    <dbReference type="NCBI Taxonomy" id="131215"/>
    <lineage>
        <taxon>Eukaryota</taxon>
        <taxon>Metazoa</taxon>
        <taxon>Ecdysozoa</taxon>
        <taxon>Arthropoda</taxon>
        <taxon>Hexapoda</taxon>
        <taxon>Insecta</taxon>
        <taxon>Pterygota</taxon>
        <taxon>Neoptera</taxon>
        <taxon>Endopterygota</taxon>
        <taxon>Hymenoptera</taxon>
        <taxon>Apocrita</taxon>
        <taxon>Proctotrupomorpha</taxon>
        <taxon>Chalcidoidea</taxon>
        <taxon>Aphelinidae</taxon>
        <taxon>Aphelininae</taxon>
        <taxon>Eretmocerus</taxon>
    </lineage>
</organism>
<dbReference type="Proteomes" id="UP001239111">
    <property type="component" value="Chromosome 3"/>
</dbReference>
<name>A0ACC2NUY3_9HYME</name>
<accession>A0ACC2NUY3</accession>
<reference evidence="1" key="1">
    <citation type="submission" date="2023-04" db="EMBL/GenBank/DDBJ databases">
        <title>A chromosome-level genome assembly of the parasitoid wasp Eretmocerus hayati.</title>
        <authorList>
            <person name="Zhong Y."/>
            <person name="Liu S."/>
            <person name="Liu Y."/>
        </authorList>
    </citation>
    <scope>NUCLEOTIDE SEQUENCE</scope>
    <source>
        <strain evidence="1">ZJU_SS_LIU_2023</strain>
    </source>
</reference>
<evidence type="ECO:0000313" key="1">
    <source>
        <dbReference type="EMBL" id="KAJ8674037.1"/>
    </source>
</evidence>
<sequence>MGEIFIKVNDTDYTPLRERRLTNFTEPINLCVMHYPINEYPGETLNVEIDIPEGNCAYCLSNLNNRWDKHSCPGKSCNCSRLYKLKMTFNGKNSRLVDEDYVYVVRLILYNDTQKDMLLSSVIYRSEQVETCKGFISKFGSKTNNEKSKLSIDVKRFNKDLPPRNDDSTNFYDALFELNQKNENVLIQVCGREFNVLKGILVLRSLVFKAMLFSSEMSENENKIIKIDDSDPDVIEIMLHYIYTNKTERVHEKPLEVLKVAYKYGIQDLQDVCIEWMKSNVNLKNFLAISKLAMAYDLIDLQDCISQYVEKEEEILITRRDFQNYLSNKINSSSVAEVLRFCRKHPSKLDSVKKMALQFLEKNIESVMEMNGFLNLFGGSFTQELVLFLFKYKKNCAEKEETQRLFI</sequence>
<keyword evidence="2" id="KW-1185">Reference proteome</keyword>
<protein>
    <submittedName>
        <fullName evidence="1">Uncharacterized protein</fullName>
    </submittedName>
</protein>
<gene>
    <name evidence="1" type="ORF">QAD02_005299</name>
</gene>
<dbReference type="EMBL" id="CM056743">
    <property type="protein sequence ID" value="KAJ8674037.1"/>
    <property type="molecule type" value="Genomic_DNA"/>
</dbReference>
<proteinExistence type="predicted"/>